<evidence type="ECO:0000256" key="1">
    <source>
        <dbReference type="PROSITE-ProRule" id="PRU00339"/>
    </source>
</evidence>
<feature type="signal peptide" evidence="2">
    <location>
        <begin position="1"/>
        <end position="26"/>
    </location>
</feature>
<keyword evidence="1" id="KW-0802">TPR repeat</keyword>
<feature type="repeat" description="TPR" evidence="1">
    <location>
        <begin position="82"/>
        <end position="115"/>
    </location>
</feature>
<dbReference type="InterPro" id="IPR036680">
    <property type="entry name" value="SPOR-like_sf"/>
</dbReference>
<dbReference type="Pfam" id="PF05036">
    <property type="entry name" value="SPOR"/>
    <property type="match status" value="1"/>
</dbReference>
<dbReference type="InterPro" id="IPR019734">
    <property type="entry name" value="TPR_rpt"/>
</dbReference>
<comment type="caution">
    <text evidence="4">The sequence shown here is derived from an EMBL/GenBank/DDBJ whole genome shotgun (WGS) entry which is preliminary data.</text>
</comment>
<gene>
    <name evidence="4" type="ORF">SIL82_09460</name>
</gene>
<dbReference type="EMBL" id="JAWXXV010000001">
    <property type="protein sequence ID" value="MDX5984490.1"/>
    <property type="molecule type" value="Genomic_DNA"/>
</dbReference>
<dbReference type="Gene3D" id="1.25.40.10">
    <property type="entry name" value="Tetratricopeptide repeat domain"/>
    <property type="match status" value="1"/>
</dbReference>
<name>A0ABU4PLF9_9SPHN</name>
<keyword evidence="5" id="KW-1185">Reference proteome</keyword>
<dbReference type="Proteomes" id="UP001279660">
    <property type="component" value="Unassembled WGS sequence"/>
</dbReference>
<feature type="domain" description="SPOR" evidence="3">
    <location>
        <begin position="351"/>
        <end position="428"/>
    </location>
</feature>
<sequence>MKTRSAITFGPLTLGVALCLAGGTLAAVTTATIAAASARAQSRAEKQGREEFAAAQAALSHGKFDVAIRHAEAAVGDQPQVAAYRLLLGQSYLKGGRFASARDVFADVLTLDDGNGKVALNLALAQIATGDWAGARKTLDTHAATIPVADRGLAIALAGDPATAVEVLGPAARAPEADAKIRQNFALSLALAGRWREAQTVVAMDVAPADVARRILDWSTFSRPTSASDQVATLLGVTPVVDPGLPVALALNGRPAATAMAAAEAPVDAFMPGKPEAAPAPTPAPVAVAAVEPDAKPVVGPSIAGVVFAERKEVVQALPVAVANTRAKHGAVAPRAAVAVAVTSTPRAVAKGSFYVQLGAYQTAGVAHDAWGRVSRRFAGFAGHTPQGMSVTTKGKSFYRLSVGGFARGDAVALCLGYRATGGSCFVRAGAGDQVAMWAKGRELASR</sequence>
<protein>
    <submittedName>
        <fullName evidence="4">Tetratricopeptide repeat protein</fullName>
    </submittedName>
</protein>
<evidence type="ECO:0000259" key="3">
    <source>
        <dbReference type="Pfam" id="PF05036"/>
    </source>
</evidence>
<dbReference type="Pfam" id="PF13432">
    <property type="entry name" value="TPR_16"/>
    <property type="match status" value="1"/>
</dbReference>
<organism evidence="4 5">
    <name type="scientific">Sphingomonas echinoides</name>
    <dbReference type="NCBI Taxonomy" id="59803"/>
    <lineage>
        <taxon>Bacteria</taxon>
        <taxon>Pseudomonadati</taxon>
        <taxon>Pseudomonadota</taxon>
        <taxon>Alphaproteobacteria</taxon>
        <taxon>Sphingomonadales</taxon>
        <taxon>Sphingomonadaceae</taxon>
        <taxon>Sphingomonas</taxon>
    </lineage>
</organism>
<evidence type="ECO:0000256" key="2">
    <source>
        <dbReference type="SAM" id="SignalP"/>
    </source>
</evidence>
<feature type="chain" id="PRO_5047455434" evidence="2">
    <location>
        <begin position="27"/>
        <end position="447"/>
    </location>
</feature>
<dbReference type="InterPro" id="IPR007730">
    <property type="entry name" value="SPOR-like_dom"/>
</dbReference>
<dbReference type="RefSeq" id="WP_010403236.1">
    <property type="nucleotide sequence ID" value="NZ_JAWXXV010000001.1"/>
</dbReference>
<proteinExistence type="predicted"/>
<dbReference type="InterPro" id="IPR011990">
    <property type="entry name" value="TPR-like_helical_dom_sf"/>
</dbReference>
<evidence type="ECO:0000313" key="5">
    <source>
        <dbReference type="Proteomes" id="UP001279660"/>
    </source>
</evidence>
<dbReference type="PROSITE" id="PS50005">
    <property type="entry name" value="TPR"/>
    <property type="match status" value="1"/>
</dbReference>
<accession>A0ABU4PLF9</accession>
<keyword evidence="2" id="KW-0732">Signal</keyword>
<dbReference type="SUPFAM" id="SSF48452">
    <property type="entry name" value="TPR-like"/>
    <property type="match status" value="1"/>
</dbReference>
<evidence type="ECO:0000313" key="4">
    <source>
        <dbReference type="EMBL" id="MDX5984490.1"/>
    </source>
</evidence>
<dbReference type="Gene3D" id="3.30.70.1070">
    <property type="entry name" value="Sporulation related repeat"/>
    <property type="match status" value="1"/>
</dbReference>
<reference evidence="4 5" key="1">
    <citation type="submission" date="2023-11" db="EMBL/GenBank/DDBJ databases">
        <title>MicrobeMod: A computational toolkit for identifying prokaryotic methylation and restriction-modification with nanopore sequencing.</title>
        <authorList>
            <person name="Crits-Christoph A."/>
            <person name="Kang S.C."/>
            <person name="Lee H."/>
            <person name="Ostrov N."/>
        </authorList>
    </citation>
    <scope>NUCLEOTIDE SEQUENCE [LARGE SCALE GENOMIC DNA]</scope>
    <source>
        <strain evidence="4 5">ATCC 14820</strain>
    </source>
</reference>